<dbReference type="InterPro" id="IPR000425">
    <property type="entry name" value="MIP"/>
</dbReference>
<evidence type="ECO:0000256" key="5">
    <source>
        <dbReference type="ARBA" id="ARBA00022989"/>
    </source>
</evidence>
<keyword evidence="4 7" id="KW-0812">Transmembrane</keyword>
<reference evidence="10 11" key="1">
    <citation type="journal article" date="2016" name="PLoS Pathog.">
        <title>Biosynthesis of antibiotic leucinostatins in bio-control fungus Purpureocillium lilacinum and their inhibition on phytophthora revealed by genome mining.</title>
        <authorList>
            <person name="Wang G."/>
            <person name="Liu Z."/>
            <person name="Lin R."/>
            <person name="Li E."/>
            <person name="Mao Z."/>
            <person name="Ling J."/>
            <person name="Yang Y."/>
            <person name="Yin W.B."/>
            <person name="Xie B."/>
        </authorList>
    </citation>
    <scope>NUCLEOTIDE SEQUENCE [LARGE SCALE GENOMIC DNA]</scope>
    <source>
        <strain evidence="10">170</strain>
    </source>
</reference>
<name>A0A179F5S0_METCM</name>
<dbReference type="Pfam" id="PF00230">
    <property type="entry name" value="MIP"/>
    <property type="match status" value="1"/>
</dbReference>
<evidence type="ECO:0000313" key="11">
    <source>
        <dbReference type="Proteomes" id="UP000078397"/>
    </source>
</evidence>
<protein>
    <submittedName>
        <fullName evidence="10">Glycerol uptake facilitator protein</fullName>
    </submittedName>
</protein>
<dbReference type="GO" id="GO:0005886">
    <property type="term" value="C:plasma membrane"/>
    <property type="evidence" value="ECO:0007669"/>
    <property type="project" value="TreeGrafter"/>
</dbReference>
<feature type="compositionally biased region" description="Polar residues" evidence="8">
    <location>
        <begin position="42"/>
        <end position="52"/>
    </location>
</feature>
<proteinExistence type="inferred from homology"/>
<dbReference type="RefSeq" id="XP_018138588.1">
    <property type="nucleotide sequence ID" value="XM_018285784.1"/>
</dbReference>
<dbReference type="PRINTS" id="PR00783">
    <property type="entry name" value="MINTRINSICP"/>
</dbReference>
<comment type="caution">
    <text evidence="10">The sequence shown here is derived from an EMBL/GenBank/DDBJ whole genome shotgun (WGS) entry which is preliminary data.</text>
</comment>
<dbReference type="PROSITE" id="PS00221">
    <property type="entry name" value="MIP"/>
    <property type="match status" value="1"/>
</dbReference>
<dbReference type="Gene3D" id="1.20.1080.10">
    <property type="entry name" value="Glycerol uptake facilitator protein"/>
    <property type="match status" value="1"/>
</dbReference>
<evidence type="ECO:0000256" key="7">
    <source>
        <dbReference type="RuleBase" id="RU000477"/>
    </source>
</evidence>
<keyword evidence="3 7" id="KW-0813">Transport</keyword>
<dbReference type="KEGG" id="pchm:VFPPC_06814"/>
<dbReference type="PANTHER" id="PTHR43829:SF24">
    <property type="entry name" value="MIP AQUAPORIN (EUROFUNG)"/>
    <property type="match status" value="1"/>
</dbReference>
<feature type="transmembrane region" description="Helical" evidence="9">
    <location>
        <begin position="346"/>
        <end position="368"/>
    </location>
</feature>
<evidence type="ECO:0000256" key="2">
    <source>
        <dbReference type="ARBA" id="ARBA00006175"/>
    </source>
</evidence>
<accession>A0A179F5S0</accession>
<dbReference type="GO" id="GO:0015250">
    <property type="term" value="F:water channel activity"/>
    <property type="evidence" value="ECO:0007669"/>
    <property type="project" value="TreeGrafter"/>
</dbReference>
<feature type="region of interest" description="Disordered" evidence="8">
    <location>
        <begin position="124"/>
        <end position="175"/>
    </location>
</feature>
<dbReference type="InterPro" id="IPR050363">
    <property type="entry name" value="MIP/Aquaporin"/>
</dbReference>
<keyword evidence="11" id="KW-1185">Reference proteome</keyword>
<sequence>MSDVSKLEREQSNSGHIGRGSQVDGNDAAVRQSDLESLPSIGVQSTLQNRSSYFPRAPSNHSARRPRCRGSYSTRHGRQAFPRNATQSSWVDESYQDENPWYGYAKDKPLFSLAQPLPHVARLRKGQTRQGGQRTIPETGDLSRGCFPYTSNAEPTQQSTFQGTSQTVQTNRPGNVLSNASRFGINAEPLGHEECPDVEGKKNADDERNCWAKLRARHPEPLAEFVATFVSIFLGIAGTLNVILSPDKSSIYGLFETSWSWGFAWMLGIYIAGGVSGAHMNPAISFALAIYRRFPWRQCLVYVTAQLLAAFTAGALVFAVFRDTIRHVDPDLKTSWKGFCSAPQDWMSLGGATISQLVQSIIMVIVVFALGDDQNNPPGAGMHAFVLGLLLTTLKLTLDRNTGSALNPAADLGPRLVTLGVGYGRSTVFGDVWWIVGPWAANFAGSVLGGAIYDGLIFVGTESPVNHRIRAFRRKSNESSECC</sequence>
<evidence type="ECO:0000256" key="1">
    <source>
        <dbReference type="ARBA" id="ARBA00004141"/>
    </source>
</evidence>
<dbReference type="InterPro" id="IPR023271">
    <property type="entry name" value="Aquaporin-like"/>
</dbReference>
<gene>
    <name evidence="10" type="ORF">VFPPC_06814</name>
</gene>
<dbReference type="SUPFAM" id="SSF81338">
    <property type="entry name" value="Aquaporin-like"/>
    <property type="match status" value="1"/>
</dbReference>
<keyword evidence="6 9" id="KW-0472">Membrane</keyword>
<feature type="transmembrane region" description="Helical" evidence="9">
    <location>
        <begin position="222"/>
        <end position="243"/>
    </location>
</feature>
<feature type="region of interest" description="Disordered" evidence="8">
    <location>
        <begin position="1"/>
        <end position="89"/>
    </location>
</feature>
<dbReference type="CDD" id="cd00333">
    <property type="entry name" value="MIP"/>
    <property type="match status" value="1"/>
</dbReference>
<feature type="compositionally biased region" description="Basic and acidic residues" evidence="8">
    <location>
        <begin position="1"/>
        <end position="11"/>
    </location>
</feature>
<dbReference type="InterPro" id="IPR022357">
    <property type="entry name" value="MIP_CS"/>
</dbReference>
<organism evidence="10 11">
    <name type="scientific">Pochonia chlamydosporia 170</name>
    <dbReference type="NCBI Taxonomy" id="1380566"/>
    <lineage>
        <taxon>Eukaryota</taxon>
        <taxon>Fungi</taxon>
        <taxon>Dikarya</taxon>
        <taxon>Ascomycota</taxon>
        <taxon>Pezizomycotina</taxon>
        <taxon>Sordariomycetes</taxon>
        <taxon>Hypocreomycetidae</taxon>
        <taxon>Hypocreales</taxon>
        <taxon>Clavicipitaceae</taxon>
        <taxon>Pochonia</taxon>
    </lineage>
</organism>
<evidence type="ECO:0000313" key="10">
    <source>
        <dbReference type="EMBL" id="OAQ60710.1"/>
    </source>
</evidence>
<evidence type="ECO:0000256" key="8">
    <source>
        <dbReference type="SAM" id="MobiDB-lite"/>
    </source>
</evidence>
<evidence type="ECO:0000256" key="6">
    <source>
        <dbReference type="ARBA" id="ARBA00023136"/>
    </source>
</evidence>
<dbReference type="Proteomes" id="UP000078397">
    <property type="component" value="Unassembled WGS sequence"/>
</dbReference>
<keyword evidence="5 9" id="KW-1133">Transmembrane helix</keyword>
<evidence type="ECO:0000256" key="9">
    <source>
        <dbReference type="SAM" id="Phobius"/>
    </source>
</evidence>
<dbReference type="GeneID" id="28849778"/>
<dbReference type="PANTHER" id="PTHR43829">
    <property type="entry name" value="AQUAPORIN OR AQUAGLYCEROPORIN RELATED"/>
    <property type="match status" value="1"/>
</dbReference>
<feature type="compositionally biased region" description="Low complexity" evidence="8">
    <location>
        <begin position="156"/>
        <end position="170"/>
    </location>
</feature>
<dbReference type="STRING" id="1380566.A0A179F5S0"/>
<feature type="transmembrane region" description="Helical" evidence="9">
    <location>
        <begin position="263"/>
        <end position="288"/>
    </location>
</feature>
<dbReference type="OrthoDB" id="3222at2759"/>
<evidence type="ECO:0000256" key="4">
    <source>
        <dbReference type="ARBA" id="ARBA00022692"/>
    </source>
</evidence>
<dbReference type="EMBL" id="LSBJ02000008">
    <property type="protein sequence ID" value="OAQ60710.1"/>
    <property type="molecule type" value="Genomic_DNA"/>
</dbReference>
<evidence type="ECO:0000256" key="3">
    <source>
        <dbReference type="ARBA" id="ARBA00022448"/>
    </source>
</evidence>
<comment type="similarity">
    <text evidence="2 7">Belongs to the MIP/aquaporin (TC 1.A.8) family.</text>
</comment>
<feature type="transmembrane region" description="Helical" evidence="9">
    <location>
        <begin position="300"/>
        <end position="321"/>
    </location>
</feature>
<comment type="subcellular location">
    <subcellularLocation>
        <location evidence="1">Membrane</location>
        <topology evidence="1">Multi-pass membrane protein</topology>
    </subcellularLocation>
</comment>
<dbReference type="GO" id="GO:0015254">
    <property type="term" value="F:glycerol channel activity"/>
    <property type="evidence" value="ECO:0007669"/>
    <property type="project" value="TreeGrafter"/>
</dbReference>
<dbReference type="AlphaFoldDB" id="A0A179F5S0"/>